<comment type="caution">
    <text evidence="6">The sequence shown here is derived from an EMBL/GenBank/DDBJ whole genome shotgun (WGS) entry which is preliminary data.</text>
</comment>
<dbReference type="GO" id="GO:0003677">
    <property type="term" value="F:DNA binding"/>
    <property type="evidence" value="ECO:0007669"/>
    <property type="project" value="UniProtKB-KW"/>
</dbReference>
<dbReference type="PROSITE" id="PS51078">
    <property type="entry name" value="ICLR_ED"/>
    <property type="match status" value="1"/>
</dbReference>
<dbReference type="Pfam" id="PF01614">
    <property type="entry name" value="IclR_C"/>
    <property type="match status" value="1"/>
</dbReference>
<evidence type="ECO:0000256" key="2">
    <source>
        <dbReference type="ARBA" id="ARBA00023125"/>
    </source>
</evidence>
<dbReference type="Proteomes" id="UP000474757">
    <property type="component" value="Unassembled WGS sequence"/>
</dbReference>
<protein>
    <submittedName>
        <fullName evidence="6">Helix-turn-helix domain-containing protein</fullName>
    </submittedName>
</protein>
<evidence type="ECO:0000313" key="7">
    <source>
        <dbReference type="Proteomes" id="UP000474757"/>
    </source>
</evidence>
<dbReference type="PANTHER" id="PTHR30136:SF34">
    <property type="entry name" value="TRANSCRIPTIONAL REGULATOR"/>
    <property type="match status" value="1"/>
</dbReference>
<reference evidence="6 7" key="1">
    <citation type="submission" date="2020-02" db="EMBL/GenBank/DDBJ databases">
        <title>Pseudoroseicyclus tamarix, sp. nov., isolated from offshore sediment of a Tamarix chinensis forest.</title>
        <authorList>
            <person name="Gai Y."/>
        </authorList>
    </citation>
    <scope>NUCLEOTIDE SEQUENCE [LARGE SCALE GENOMIC DNA]</scope>
    <source>
        <strain evidence="6 7">CLL3-39</strain>
    </source>
</reference>
<dbReference type="PANTHER" id="PTHR30136">
    <property type="entry name" value="HELIX-TURN-HELIX TRANSCRIPTIONAL REGULATOR, ICLR FAMILY"/>
    <property type="match status" value="1"/>
</dbReference>
<name>A0A6B2K776_9RHOB</name>
<evidence type="ECO:0000313" key="6">
    <source>
        <dbReference type="EMBL" id="NDV02816.1"/>
    </source>
</evidence>
<evidence type="ECO:0000256" key="3">
    <source>
        <dbReference type="ARBA" id="ARBA00023163"/>
    </source>
</evidence>
<dbReference type="SMART" id="SM00346">
    <property type="entry name" value="HTH_ICLR"/>
    <property type="match status" value="1"/>
</dbReference>
<dbReference type="SUPFAM" id="SSF55781">
    <property type="entry name" value="GAF domain-like"/>
    <property type="match status" value="1"/>
</dbReference>
<feature type="domain" description="IclR-ED" evidence="5">
    <location>
        <begin position="77"/>
        <end position="261"/>
    </location>
</feature>
<dbReference type="Gene3D" id="3.30.450.40">
    <property type="match status" value="1"/>
</dbReference>
<dbReference type="SUPFAM" id="SSF46785">
    <property type="entry name" value="Winged helix' DNA-binding domain"/>
    <property type="match status" value="1"/>
</dbReference>
<dbReference type="GO" id="GO:0003700">
    <property type="term" value="F:DNA-binding transcription factor activity"/>
    <property type="evidence" value="ECO:0007669"/>
    <property type="project" value="TreeGrafter"/>
</dbReference>
<organism evidence="6 7">
    <name type="scientific">Pseudoroseicyclus tamaricis</name>
    <dbReference type="NCBI Taxonomy" id="2705421"/>
    <lineage>
        <taxon>Bacteria</taxon>
        <taxon>Pseudomonadati</taxon>
        <taxon>Pseudomonadota</taxon>
        <taxon>Alphaproteobacteria</taxon>
        <taxon>Rhodobacterales</taxon>
        <taxon>Paracoccaceae</taxon>
        <taxon>Pseudoroseicyclus</taxon>
    </lineage>
</organism>
<evidence type="ECO:0000256" key="1">
    <source>
        <dbReference type="ARBA" id="ARBA00023015"/>
    </source>
</evidence>
<dbReference type="EMBL" id="JAAGAB010000004">
    <property type="protein sequence ID" value="NDV02816.1"/>
    <property type="molecule type" value="Genomic_DNA"/>
</dbReference>
<dbReference type="AlphaFoldDB" id="A0A6B2K776"/>
<dbReference type="FunFam" id="1.10.10.10:FF:000056">
    <property type="entry name" value="IclR family transcriptional regulator"/>
    <property type="match status" value="1"/>
</dbReference>
<dbReference type="RefSeq" id="WP_163896098.1">
    <property type="nucleotide sequence ID" value="NZ_JAAFYS010000004.1"/>
</dbReference>
<accession>A0A6B2K776</accession>
<dbReference type="Gene3D" id="1.10.10.10">
    <property type="entry name" value="Winged helix-like DNA-binding domain superfamily/Winged helix DNA-binding domain"/>
    <property type="match status" value="1"/>
</dbReference>
<gene>
    <name evidence="6" type="ORF">GZA08_17775</name>
</gene>
<keyword evidence="3" id="KW-0804">Transcription</keyword>
<sequence>MSSVLDGGVIDEKEFNSAIARGFAVLECFDQTHTEMTLSQVAARTGLSPATARRCLYTLRVLGYVRQDGRKFTLGARVLTLSSSYMRSSQIDEFLLPEVRNLVEAFGDAASVAILDEGKALYLAHTTRQSAVRPTAAVGVRYPAHATSLGKVLLANADSVTLNRYVGQAPFTALTDRTLTGKKELLACLQEVKRLGYAIAVDELDYGIASIACPICDAEGRVVAAINSSGFSGRLTRDVLVEERLPRLIQASRNITAKLSQYPVLVRTALTPQSAQRVGPI</sequence>
<evidence type="ECO:0000259" key="4">
    <source>
        <dbReference type="PROSITE" id="PS51077"/>
    </source>
</evidence>
<dbReference type="InterPro" id="IPR050707">
    <property type="entry name" value="HTH_MetabolicPath_Reg"/>
</dbReference>
<dbReference type="Pfam" id="PF09339">
    <property type="entry name" value="HTH_IclR"/>
    <property type="match status" value="1"/>
</dbReference>
<keyword evidence="2" id="KW-0238">DNA-binding</keyword>
<dbReference type="PROSITE" id="PS51077">
    <property type="entry name" value="HTH_ICLR"/>
    <property type="match status" value="1"/>
</dbReference>
<dbReference type="InterPro" id="IPR036388">
    <property type="entry name" value="WH-like_DNA-bd_sf"/>
</dbReference>
<evidence type="ECO:0000259" key="5">
    <source>
        <dbReference type="PROSITE" id="PS51078"/>
    </source>
</evidence>
<dbReference type="InterPro" id="IPR029016">
    <property type="entry name" value="GAF-like_dom_sf"/>
</dbReference>
<dbReference type="InterPro" id="IPR005471">
    <property type="entry name" value="Tscrpt_reg_IclR_N"/>
</dbReference>
<keyword evidence="7" id="KW-1185">Reference proteome</keyword>
<proteinExistence type="predicted"/>
<feature type="domain" description="HTH iclR-type" evidence="4">
    <location>
        <begin position="16"/>
        <end position="76"/>
    </location>
</feature>
<dbReference type="GO" id="GO:0045892">
    <property type="term" value="P:negative regulation of DNA-templated transcription"/>
    <property type="evidence" value="ECO:0007669"/>
    <property type="project" value="TreeGrafter"/>
</dbReference>
<dbReference type="InterPro" id="IPR036390">
    <property type="entry name" value="WH_DNA-bd_sf"/>
</dbReference>
<dbReference type="InterPro" id="IPR014757">
    <property type="entry name" value="Tscrpt_reg_IclR_C"/>
</dbReference>
<keyword evidence="1" id="KW-0805">Transcription regulation</keyword>